<dbReference type="Gene3D" id="3.40.640.10">
    <property type="entry name" value="Type I PLP-dependent aspartate aminotransferase-like (Major domain)"/>
    <property type="match status" value="1"/>
</dbReference>
<dbReference type="InterPro" id="IPR000653">
    <property type="entry name" value="DegT/StrS_aminotransferase"/>
</dbReference>
<dbReference type="GO" id="GO:0099620">
    <property type="term" value="F:UDP-4-amino-4-deoxy-L-arabinose aminotransferase"/>
    <property type="evidence" value="ECO:0007669"/>
    <property type="project" value="UniProtKB-EC"/>
</dbReference>
<dbReference type="GO" id="GO:0030170">
    <property type="term" value="F:pyridoxal phosphate binding"/>
    <property type="evidence" value="ECO:0007669"/>
    <property type="project" value="TreeGrafter"/>
</dbReference>
<organism evidence="4 5">
    <name type="scientific">candidate division TA06 bacterium ADurb.Bin417</name>
    <dbReference type="NCBI Taxonomy" id="1852828"/>
    <lineage>
        <taxon>Bacteria</taxon>
        <taxon>Bacteria division TA06</taxon>
    </lineage>
</organism>
<accession>A0A1V5MCC3</accession>
<dbReference type="EMBL" id="MWAK01000229">
    <property type="protein sequence ID" value="OPZ90782.1"/>
    <property type="molecule type" value="Genomic_DNA"/>
</dbReference>
<proteinExistence type="inferred from homology"/>
<comment type="caution">
    <text evidence="4">The sequence shown here is derived from an EMBL/GenBank/DDBJ whole genome shotgun (WGS) entry which is preliminary data.</text>
</comment>
<dbReference type="InterPro" id="IPR015421">
    <property type="entry name" value="PyrdxlP-dep_Trfase_major"/>
</dbReference>
<evidence type="ECO:0000256" key="1">
    <source>
        <dbReference type="PIRSR" id="PIRSR000390-1"/>
    </source>
</evidence>
<evidence type="ECO:0000313" key="4">
    <source>
        <dbReference type="EMBL" id="OPZ90782.1"/>
    </source>
</evidence>
<dbReference type="Gene3D" id="3.90.1150.10">
    <property type="entry name" value="Aspartate Aminotransferase, domain 1"/>
    <property type="match status" value="1"/>
</dbReference>
<dbReference type="PANTHER" id="PTHR30244:SF34">
    <property type="entry name" value="DTDP-4-AMINO-4,6-DIDEOXYGALACTOSE TRANSAMINASE"/>
    <property type="match status" value="1"/>
</dbReference>
<evidence type="ECO:0000256" key="2">
    <source>
        <dbReference type="PIRSR" id="PIRSR000390-2"/>
    </source>
</evidence>
<keyword evidence="2 3" id="KW-0663">Pyridoxal phosphate</keyword>
<evidence type="ECO:0000256" key="3">
    <source>
        <dbReference type="RuleBase" id="RU004508"/>
    </source>
</evidence>
<dbReference type="PANTHER" id="PTHR30244">
    <property type="entry name" value="TRANSAMINASE"/>
    <property type="match status" value="1"/>
</dbReference>
<feature type="modified residue" description="N6-(pyridoxal phosphate)lysine" evidence="2">
    <location>
        <position position="132"/>
    </location>
</feature>
<dbReference type="InterPro" id="IPR015422">
    <property type="entry name" value="PyrdxlP-dep_Trfase_small"/>
</dbReference>
<dbReference type="CDD" id="cd00616">
    <property type="entry name" value="AHBA_syn"/>
    <property type="match status" value="1"/>
</dbReference>
<reference evidence="4 5" key="1">
    <citation type="submission" date="2017-02" db="EMBL/GenBank/DDBJ databases">
        <title>Delving into the versatile metabolic prowess of the omnipresent phylum Bacteroidetes.</title>
        <authorList>
            <person name="Nobu M.K."/>
            <person name="Mei R."/>
            <person name="Narihiro T."/>
            <person name="Kuroda K."/>
            <person name="Liu W.-T."/>
        </authorList>
    </citation>
    <scope>NUCLEOTIDE SEQUENCE [LARGE SCALE GENOMIC DNA]</scope>
    <source>
        <strain evidence="4">ADurb.Bin417</strain>
    </source>
</reference>
<gene>
    <name evidence="4" type="primary">arnB_3</name>
    <name evidence="4" type="ORF">BWY73_01247</name>
</gene>
<dbReference type="SUPFAM" id="SSF53383">
    <property type="entry name" value="PLP-dependent transferases"/>
    <property type="match status" value="1"/>
</dbReference>
<keyword evidence="4" id="KW-0808">Transferase</keyword>
<dbReference type="Proteomes" id="UP000485484">
    <property type="component" value="Unassembled WGS sequence"/>
</dbReference>
<keyword evidence="4" id="KW-0032">Aminotransferase</keyword>
<comment type="similarity">
    <text evidence="3">Belongs to the DegT/DnrJ/EryC1 family.</text>
</comment>
<dbReference type="Pfam" id="PF01041">
    <property type="entry name" value="DegT_DnrJ_EryC1"/>
    <property type="match status" value="1"/>
</dbReference>
<dbReference type="AlphaFoldDB" id="A0A1V5MCC3"/>
<feature type="active site" description="Proton acceptor" evidence="1">
    <location>
        <position position="132"/>
    </location>
</feature>
<dbReference type="GO" id="GO:0000271">
    <property type="term" value="P:polysaccharide biosynthetic process"/>
    <property type="evidence" value="ECO:0007669"/>
    <property type="project" value="TreeGrafter"/>
</dbReference>
<name>A0A1V5MCC3_UNCT6</name>
<sequence>MAVSSGTAALHLSLLACGIGPGDEVLVPAFTFPATANVVELAGARPVLVDVDPESFNLDPDRLEAALTPRTRAIMPVHLFGNPAEMEAILALAGKHGLAVIEDAAGAFGSRGRDRACGSFGAAGCFSFHPRKLITTGEGGLVVTGDPALADRLRRLRNHGLDAAGAFQAAGFNYRMTELAAALGLNQLPEVDRMLAERQELAAAYRSRLAGLPGLAFQRVAGDSLSAWQAFVVRIDGRENRPLVAELKRAGVEANIGTYAIHRLDYYARKYGYRPEDYPNADRLYRFCLALPFYNGIPAPDLEVSARALADRLAGPV</sequence>
<evidence type="ECO:0000313" key="5">
    <source>
        <dbReference type="Proteomes" id="UP000485484"/>
    </source>
</evidence>
<dbReference type="PIRSF" id="PIRSF000390">
    <property type="entry name" value="PLP_StrS"/>
    <property type="match status" value="1"/>
</dbReference>
<dbReference type="InterPro" id="IPR015424">
    <property type="entry name" value="PyrdxlP-dep_Trfase"/>
</dbReference>
<protein>
    <submittedName>
        <fullName evidence="4">UDP-4-amino-4-deoxy-L-arabinose--oxoglutarate aminotransferase</fullName>
        <ecNumber evidence="4">2.6.1.87</ecNumber>
    </submittedName>
</protein>
<dbReference type="EC" id="2.6.1.87" evidence="4"/>